<dbReference type="GO" id="GO:0006351">
    <property type="term" value="P:DNA-templated transcription"/>
    <property type="evidence" value="ECO:0007669"/>
    <property type="project" value="InterPro"/>
</dbReference>
<keyword evidence="1" id="KW-0547">Nucleotide-binding</keyword>
<dbReference type="InterPro" id="IPR001795">
    <property type="entry name" value="RNA-dir_pol_luteovirus"/>
</dbReference>
<feature type="non-terminal residue" evidence="3">
    <location>
        <position position="1"/>
    </location>
</feature>
<evidence type="ECO:0000313" key="3">
    <source>
        <dbReference type="EMBL" id="GFM95162.1"/>
    </source>
</evidence>
<dbReference type="EMBL" id="BLWB01000034">
    <property type="protein sequence ID" value="GFM95162.1"/>
    <property type="molecule type" value="Genomic_RNA"/>
</dbReference>
<dbReference type="GO" id="GO:0000166">
    <property type="term" value="F:nucleotide binding"/>
    <property type="evidence" value="ECO:0007669"/>
    <property type="project" value="UniProtKB-KW"/>
</dbReference>
<evidence type="ECO:0000256" key="2">
    <source>
        <dbReference type="SAM" id="MobiDB-lite"/>
    </source>
</evidence>
<organism evidence="3">
    <name type="scientific">viral metagenome</name>
    <dbReference type="NCBI Taxonomy" id="1070528"/>
    <lineage>
        <taxon>unclassified sequences</taxon>
        <taxon>metagenomes</taxon>
        <taxon>organismal metagenomes</taxon>
    </lineage>
</organism>
<dbReference type="GO" id="GO:0003968">
    <property type="term" value="F:RNA-directed RNA polymerase activity"/>
    <property type="evidence" value="ECO:0007669"/>
    <property type="project" value="UniProtKB-KW"/>
</dbReference>
<dbReference type="Pfam" id="PF02123">
    <property type="entry name" value="RdRP_4"/>
    <property type="match status" value="1"/>
</dbReference>
<dbReference type="InterPro" id="IPR043502">
    <property type="entry name" value="DNA/RNA_pol_sf"/>
</dbReference>
<accession>A0A6L2ZK95</accession>
<gene>
    <name evidence="3" type="ORF">MMARV_C034P1</name>
</gene>
<keyword evidence="3" id="KW-0808">Transferase</keyword>
<dbReference type="SUPFAM" id="SSF56672">
    <property type="entry name" value="DNA/RNA polymerases"/>
    <property type="match status" value="1"/>
</dbReference>
<protein>
    <submittedName>
        <fullName evidence="3">RNA-dependent RNA polymerase</fullName>
    </submittedName>
</protein>
<sequence length="670" mass="76906">PESNNVELANAVRKILTLTGRDLLPADYEADYLKTKPGATYHLAPVAGSSLLSSQEWNWRLNQNLKNLSSNVVDQMLDSGKPNEMHQWWNERWGWNPSGSSSLRQRLQPLKDSDDRLRSNSRPNKRTVAEDIDLAEVEQLLGGLPTGVSRVSTKPEPGYKRRTLYAIDDWGHYIASYASAEIEKNMNMGGMVAKQTPEDVLEWYMTDIYNHQSRLNVWLSLDYSDFNKDHDRRHLTLLNKCLGDAWLLKSRHRPDWILASRQRAATAYHTALEHLNAWVRMPDGSFRRHYNGLWSGHRDTARDNTMMHYAYSKTISDILLDCIQLRPRHKYLGICGDDEDGLHDTWVHAAAYVGMHTLCGFSINYTKQRCSSKYHEFLQRFAGGTKLPFRPIANVIAAISTGSWYKASMLRLDSTAQELTQNCTELLSRGAPPRMARRLAYKMLDALYTIKDPKSNNTLMLDWWPVRYGGTGKRGTLWGLEERDITVTWDKPVLTLPKEAPQKASQAWLETKWQLARHLTSGQLAAYKQHLIRENYKSLYADYLTRLGIILNLDKLPTITKQQRQLRNRKLNLLPEPPKHEATQKLLLDLTRTMGSRQPITKDRLLAAFKIDGQLFEMLGGWPNILPHLPVTDLAKYIHIPKLPDGDCAWLDNMEPAFANKLKLKNMPQT</sequence>
<feature type="region of interest" description="Disordered" evidence="2">
    <location>
        <begin position="100"/>
        <end position="126"/>
    </location>
</feature>
<name>A0A6L2ZK95_9ZZZZ</name>
<dbReference type="AlphaFoldDB" id="A0A6L2ZK95"/>
<proteinExistence type="predicted"/>
<feature type="compositionally biased region" description="Basic and acidic residues" evidence="2">
    <location>
        <begin position="109"/>
        <end position="118"/>
    </location>
</feature>
<keyword evidence="3" id="KW-0548">Nucleotidyltransferase</keyword>
<comment type="caution">
    <text evidence="3">The sequence shown here is derived from an EMBL/GenBank/DDBJ whole genome shotgun (WGS) entry which is preliminary data.</text>
</comment>
<reference evidence="3" key="1">
    <citation type="submission" date="2020-05" db="EMBL/GenBank/DDBJ databases">
        <title>Diverged and active partitiviruses in Lichen.</title>
        <authorList>
            <person name="Urayama S."/>
            <person name="Doi N."/>
            <person name="Kondo F."/>
            <person name="Chiba Y."/>
            <person name="Takaki Y."/>
            <person name="Hirai M."/>
            <person name="Minegishi Y."/>
            <person name="Hagiwara D."/>
            <person name="Nunoura T."/>
        </authorList>
    </citation>
    <scope>NUCLEOTIDE SEQUENCE</scope>
</reference>
<dbReference type="GO" id="GO:0003723">
    <property type="term" value="F:RNA binding"/>
    <property type="evidence" value="ECO:0007669"/>
    <property type="project" value="InterPro"/>
</dbReference>
<keyword evidence="3" id="KW-0696">RNA-directed RNA polymerase</keyword>
<evidence type="ECO:0000256" key="1">
    <source>
        <dbReference type="ARBA" id="ARBA00022741"/>
    </source>
</evidence>